<organism evidence="2 3">
    <name type="scientific">Thalassiosira oceanica</name>
    <name type="common">Marine diatom</name>
    <dbReference type="NCBI Taxonomy" id="159749"/>
    <lineage>
        <taxon>Eukaryota</taxon>
        <taxon>Sar</taxon>
        <taxon>Stramenopiles</taxon>
        <taxon>Ochrophyta</taxon>
        <taxon>Bacillariophyta</taxon>
        <taxon>Coscinodiscophyceae</taxon>
        <taxon>Thalassiosirophycidae</taxon>
        <taxon>Thalassiosirales</taxon>
        <taxon>Thalassiosiraceae</taxon>
        <taxon>Thalassiosira</taxon>
    </lineage>
</organism>
<protein>
    <recommendedName>
        <fullName evidence="1">Threonylcarbamoyl-AMP synthase C-terminal domain-containing protein</fullName>
    </recommendedName>
</protein>
<dbReference type="EMBL" id="AGNL01015208">
    <property type="protein sequence ID" value="EJK66196.1"/>
    <property type="molecule type" value="Genomic_DNA"/>
</dbReference>
<name>K0SYZ2_THAOC</name>
<dbReference type="InterPro" id="IPR038385">
    <property type="entry name" value="Sua5/YwlC_C"/>
</dbReference>
<proteinExistence type="predicted"/>
<accession>K0SYZ2</accession>
<sequence>DLSSDCEPEMAAANIFETLRWSETVSGAERVFVPDMQLDPNESEEHALTLAVKDKLTRAASAVVVETFETIAVIVETVYY</sequence>
<dbReference type="OrthoDB" id="412787at2759"/>
<dbReference type="Proteomes" id="UP000266841">
    <property type="component" value="Unassembled WGS sequence"/>
</dbReference>
<evidence type="ECO:0000313" key="3">
    <source>
        <dbReference type="Proteomes" id="UP000266841"/>
    </source>
</evidence>
<dbReference type="Gene3D" id="3.40.50.11030">
    <property type="entry name" value="Threonylcarbamoyl-AMP synthase, C-terminal domain"/>
    <property type="match status" value="1"/>
</dbReference>
<reference evidence="2 3" key="1">
    <citation type="journal article" date="2012" name="Genome Biol.">
        <title>Genome and low-iron response of an oceanic diatom adapted to chronic iron limitation.</title>
        <authorList>
            <person name="Lommer M."/>
            <person name="Specht M."/>
            <person name="Roy A.S."/>
            <person name="Kraemer L."/>
            <person name="Andreson R."/>
            <person name="Gutowska M.A."/>
            <person name="Wolf J."/>
            <person name="Bergner S.V."/>
            <person name="Schilhabel M.B."/>
            <person name="Klostermeier U.C."/>
            <person name="Beiko R.G."/>
            <person name="Rosenstiel P."/>
            <person name="Hippler M."/>
            <person name="Laroche J."/>
        </authorList>
    </citation>
    <scope>NUCLEOTIDE SEQUENCE [LARGE SCALE GENOMIC DNA]</scope>
    <source>
        <strain evidence="2 3">CCMP1005</strain>
    </source>
</reference>
<gene>
    <name evidence="2" type="ORF">THAOC_12897</name>
</gene>
<comment type="caution">
    <text evidence="2">The sequence shown here is derived from an EMBL/GenBank/DDBJ whole genome shotgun (WGS) entry which is preliminary data.</text>
</comment>
<feature type="domain" description="Threonylcarbamoyl-AMP synthase C-terminal" evidence="1">
    <location>
        <begin position="6"/>
        <end position="61"/>
    </location>
</feature>
<dbReference type="Pfam" id="PF03481">
    <property type="entry name" value="Sua5_C"/>
    <property type="match status" value="1"/>
</dbReference>
<dbReference type="AlphaFoldDB" id="K0SYZ2"/>
<evidence type="ECO:0000313" key="2">
    <source>
        <dbReference type="EMBL" id="EJK66196.1"/>
    </source>
</evidence>
<feature type="non-terminal residue" evidence="2">
    <location>
        <position position="1"/>
    </location>
</feature>
<keyword evidence="3" id="KW-1185">Reference proteome</keyword>
<evidence type="ECO:0000259" key="1">
    <source>
        <dbReference type="Pfam" id="PF03481"/>
    </source>
</evidence>
<dbReference type="InterPro" id="IPR005145">
    <property type="entry name" value="Sua5_C"/>
</dbReference>